<dbReference type="OrthoDB" id="3710702at2"/>
<organism evidence="2 3">
    <name type="scientific">Corynebacterium gerontici</name>
    <dbReference type="NCBI Taxonomy" id="2079234"/>
    <lineage>
        <taxon>Bacteria</taxon>
        <taxon>Bacillati</taxon>
        <taxon>Actinomycetota</taxon>
        <taxon>Actinomycetes</taxon>
        <taxon>Mycobacteriales</taxon>
        <taxon>Corynebacteriaceae</taxon>
        <taxon>Corynebacterium</taxon>
    </lineage>
</organism>
<feature type="region of interest" description="Disordered" evidence="1">
    <location>
        <begin position="34"/>
        <end position="54"/>
    </location>
</feature>
<accession>A0A3G6IZP3</accession>
<dbReference type="KEGG" id="cgk:CGERO_03315"/>
<evidence type="ECO:0000313" key="3">
    <source>
        <dbReference type="Proteomes" id="UP000271587"/>
    </source>
</evidence>
<dbReference type="Proteomes" id="UP000271587">
    <property type="component" value="Chromosome"/>
</dbReference>
<name>A0A3G6IZP3_9CORY</name>
<dbReference type="EMBL" id="CP033897">
    <property type="protein sequence ID" value="AZA10983.1"/>
    <property type="molecule type" value="Genomic_DNA"/>
</dbReference>
<sequence>MFHRLESRILATFIAAGSATMLRRGMLRRKNLKTLSSPADSAQPELPQSSGPAAGVPLVGNPIKGYGQFPLGLVAPDFGNVGYADLPVARREDLPDQVLFRSNAEGFNQKIEVALRGGELFVRNIGDTTWRCVPTPESLSGNIHGISINEDALVAVDTAGWMYTLSNLLSSPSRWGWIRAWGSPFWFGRGQQSPNTSPGKWSLSLIGNHTDRFYETSDGKRQPISLAKVTQVLALSPDGSRIYSLDPWLARDYSYEVGTPLNGRFQVHSLSASGSQIFVMNRYGDMFTRLDDFDIKGADPAQFRYTWGFDPRPAAAGALSHRLNPTTAPIALPSDDWHQQPKIPGAITDRISIHSTAQGSKQRELRVEGQHKGLNGYWHKQLFDAHWSFTPTGLPLEGHRLENPSEDSSTRTLAAPSPFAYRGELSNGVMLSVEEFSYASPKREVLIHTGKRHYPLVLHTIDGRLGSPLSMRMSPVKGQFGPRPAGLVESTPRNYAAAFELPKSTQRAAHSDPVLARFLAQYFKGQQFRPVYLKVTPARMRVLHSPILGIALALPRSVVDLHAVASKSSTRRGTLTA</sequence>
<gene>
    <name evidence="2" type="ORF">CGERO_03315</name>
</gene>
<protein>
    <submittedName>
        <fullName evidence="2">Uncharacterized protein</fullName>
    </submittedName>
</protein>
<feature type="compositionally biased region" description="Polar residues" evidence="1">
    <location>
        <begin position="34"/>
        <end position="51"/>
    </location>
</feature>
<dbReference type="RefSeq" id="WP_123933455.1">
    <property type="nucleotide sequence ID" value="NZ_CP033897.1"/>
</dbReference>
<reference evidence="2 3" key="1">
    <citation type="submission" date="2018-11" db="EMBL/GenBank/DDBJ databases">
        <authorList>
            <person name="Kleinhagauer T."/>
            <person name="Glaeser S.P."/>
            <person name="Spergser J."/>
            <person name="Ruckert C."/>
            <person name="Kaempfer P."/>
            <person name="Busse H.-J."/>
        </authorList>
    </citation>
    <scope>NUCLEOTIDE SEQUENCE [LARGE SCALE GENOMIC DNA]</scope>
    <source>
        <strain evidence="2 3">W8</strain>
    </source>
</reference>
<keyword evidence="3" id="KW-1185">Reference proteome</keyword>
<evidence type="ECO:0000313" key="2">
    <source>
        <dbReference type="EMBL" id="AZA10983.1"/>
    </source>
</evidence>
<proteinExistence type="predicted"/>
<dbReference type="AlphaFoldDB" id="A0A3G6IZP3"/>
<evidence type="ECO:0000256" key="1">
    <source>
        <dbReference type="SAM" id="MobiDB-lite"/>
    </source>
</evidence>